<dbReference type="InterPro" id="IPR011044">
    <property type="entry name" value="Quino_amine_DH_bsu"/>
</dbReference>
<sequence length="647" mass="67533">MRRTALTAALALAAAALAVPAATAHAEAPAATVPTGAPPGTVTDLGPASEVTSVNGAELIDGTIYTATGGVSPIVVGGYDLAEQRVTRRYELPTGGGAWATAAVGTDLYVGTYEPGDLYRVDTTGTGVTKVADVSPDRYIWAMDTAPDGVIYGGTYPNGRVFSYDPATGATRDYGIAVPGEQYVRSIAVDATTIYAGVGAHAHLIAIDRATGAKREILPPEFADRTFVGTLALEDGLLAAALSPTGTMLLIDTADPSRYEVVQTPDSFITAIAIDPDRNDVYVGTRPSGTLRRYDRDTGQLSTLAVPYDGASFGRLFVTGDQLRGVVTNSVVTYDLATGELTGVDLTQAGMPPAPELAMAIATDGPRVYVSGKAGVQVHDLAAGTSTRRFLPGEAKAMTPVAGEIWMSVYTLAYLFRMAPGGDPRRVAVIGEEQTRPLDAAWSPADKLLVVGTEPDYGRYGGAVSFYDPRSGALDVHRDVIPDQSIRSVAVKHGTAYLGSSVNGGFGTTPRATEARLAGADLATRTKTWEITPVPGAKQIVDLVATGDRIIGLTETGVLFAVDQRTRQVVATTTVASGQSTLVQVGPTIYGTNGRDVWKLDPVTMSVTPFVTSLNAEWYGGGALLTAAPDGSALYALRGRDLVRIQL</sequence>
<protein>
    <recommendedName>
        <fullName evidence="4">Outer membrane protein assembly factor BamB, contains PQQ-like beta-propeller repeat</fullName>
    </recommendedName>
</protein>
<name>A0A1C4YV67_MICVI</name>
<keyword evidence="3" id="KW-1185">Reference proteome</keyword>
<evidence type="ECO:0000256" key="1">
    <source>
        <dbReference type="SAM" id="SignalP"/>
    </source>
</evidence>
<dbReference type="Proteomes" id="UP000198242">
    <property type="component" value="Chromosome I"/>
</dbReference>
<dbReference type="Gene3D" id="2.130.10.10">
    <property type="entry name" value="YVTN repeat-like/Quinoprotein amine dehydrogenase"/>
    <property type="match status" value="2"/>
</dbReference>
<dbReference type="InterPro" id="IPR011047">
    <property type="entry name" value="Quinoprotein_ADH-like_sf"/>
</dbReference>
<evidence type="ECO:0008006" key="4">
    <source>
        <dbReference type="Google" id="ProtNLM"/>
    </source>
</evidence>
<feature type="signal peptide" evidence="1">
    <location>
        <begin position="1"/>
        <end position="26"/>
    </location>
</feature>
<accession>A0A1C4YV67</accession>
<dbReference type="PANTHER" id="PTHR47197:SF3">
    <property type="entry name" value="DIHYDRO-HEME D1 DEHYDROGENASE"/>
    <property type="match status" value="1"/>
</dbReference>
<evidence type="ECO:0000313" key="3">
    <source>
        <dbReference type="Proteomes" id="UP000198242"/>
    </source>
</evidence>
<dbReference type="SUPFAM" id="SSF50969">
    <property type="entry name" value="YVTN repeat-like/Quinoprotein amine dehydrogenase"/>
    <property type="match status" value="1"/>
</dbReference>
<gene>
    <name evidence="2" type="ORF">GA0074695_4728</name>
</gene>
<dbReference type="PANTHER" id="PTHR47197">
    <property type="entry name" value="PROTEIN NIRF"/>
    <property type="match status" value="1"/>
</dbReference>
<evidence type="ECO:0000313" key="2">
    <source>
        <dbReference type="EMBL" id="SCF24527.1"/>
    </source>
</evidence>
<dbReference type="InterPro" id="IPR015943">
    <property type="entry name" value="WD40/YVTN_repeat-like_dom_sf"/>
</dbReference>
<dbReference type="SUPFAM" id="SSF50998">
    <property type="entry name" value="Quinoprotein alcohol dehydrogenase-like"/>
    <property type="match status" value="1"/>
</dbReference>
<dbReference type="AlphaFoldDB" id="A0A1C4YV67"/>
<reference evidence="3" key="1">
    <citation type="submission" date="2016-06" db="EMBL/GenBank/DDBJ databases">
        <authorList>
            <person name="Varghese N."/>
            <person name="Submissions Spin"/>
        </authorList>
    </citation>
    <scope>NUCLEOTIDE SEQUENCE [LARGE SCALE GENOMIC DNA]</scope>
    <source>
        <strain evidence="3">DSM 43909</strain>
    </source>
</reference>
<proteinExistence type="predicted"/>
<dbReference type="InterPro" id="IPR051200">
    <property type="entry name" value="Host-pathogen_enzymatic-act"/>
</dbReference>
<organism evidence="2 3">
    <name type="scientific">Micromonospora viridifaciens</name>
    <dbReference type="NCBI Taxonomy" id="1881"/>
    <lineage>
        <taxon>Bacteria</taxon>
        <taxon>Bacillati</taxon>
        <taxon>Actinomycetota</taxon>
        <taxon>Actinomycetes</taxon>
        <taxon>Micromonosporales</taxon>
        <taxon>Micromonosporaceae</taxon>
        <taxon>Micromonospora</taxon>
    </lineage>
</organism>
<keyword evidence="1" id="KW-0732">Signal</keyword>
<dbReference type="EMBL" id="LT607411">
    <property type="protein sequence ID" value="SCF24527.1"/>
    <property type="molecule type" value="Genomic_DNA"/>
</dbReference>
<feature type="chain" id="PRO_5008709608" description="Outer membrane protein assembly factor BamB, contains PQQ-like beta-propeller repeat" evidence="1">
    <location>
        <begin position="27"/>
        <end position="647"/>
    </location>
</feature>